<dbReference type="Proteomes" id="UP000585474">
    <property type="component" value="Unassembled WGS sequence"/>
</dbReference>
<organism evidence="3 4">
    <name type="scientific">Actinidia rufa</name>
    <dbReference type="NCBI Taxonomy" id="165716"/>
    <lineage>
        <taxon>Eukaryota</taxon>
        <taxon>Viridiplantae</taxon>
        <taxon>Streptophyta</taxon>
        <taxon>Embryophyta</taxon>
        <taxon>Tracheophyta</taxon>
        <taxon>Spermatophyta</taxon>
        <taxon>Magnoliopsida</taxon>
        <taxon>eudicotyledons</taxon>
        <taxon>Gunneridae</taxon>
        <taxon>Pentapetalae</taxon>
        <taxon>asterids</taxon>
        <taxon>Ericales</taxon>
        <taxon>Actinidiaceae</taxon>
        <taxon>Actinidia</taxon>
    </lineage>
</organism>
<evidence type="ECO:0000313" key="3">
    <source>
        <dbReference type="EMBL" id="GFY90235.1"/>
    </source>
</evidence>
<dbReference type="GO" id="GO:0006979">
    <property type="term" value="P:response to oxidative stress"/>
    <property type="evidence" value="ECO:0007669"/>
    <property type="project" value="InterPro"/>
</dbReference>
<dbReference type="InterPro" id="IPR010255">
    <property type="entry name" value="Haem_peroxidase_sf"/>
</dbReference>
<name>A0A7J0EUR6_9ERIC</name>
<accession>A0A7J0EUR6</accession>
<protein>
    <recommendedName>
        <fullName evidence="2">Plant heme peroxidase family profile domain-containing protein</fullName>
    </recommendedName>
</protein>
<feature type="domain" description="Plant heme peroxidase family profile" evidence="2">
    <location>
        <begin position="2"/>
        <end position="68"/>
    </location>
</feature>
<dbReference type="GO" id="GO:0004601">
    <property type="term" value="F:peroxidase activity"/>
    <property type="evidence" value="ECO:0007669"/>
    <property type="project" value="InterPro"/>
</dbReference>
<dbReference type="AlphaFoldDB" id="A0A7J0EUR6"/>
<reference evidence="3 4" key="1">
    <citation type="submission" date="2019-07" db="EMBL/GenBank/DDBJ databases">
        <title>De Novo Assembly of kiwifruit Actinidia rufa.</title>
        <authorList>
            <person name="Sugita-Konishi S."/>
            <person name="Sato K."/>
            <person name="Mori E."/>
            <person name="Abe Y."/>
            <person name="Kisaki G."/>
            <person name="Hamano K."/>
            <person name="Suezawa K."/>
            <person name="Otani M."/>
            <person name="Fukuda T."/>
            <person name="Manabe T."/>
            <person name="Gomi K."/>
            <person name="Tabuchi M."/>
            <person name="Akimitsu K."/>
            <person name="Kataoka I."/>
        </authorList>
    </citation>
    <scope>NUCLEOTIDE SEQUENCE [LARGE SCALE GENOMIC DNA]</scope>
    <source>
        <strain evidence="4">cv. Fuchu</strain>
    </source>
</reference>
<dbReference type="GO" id="GO:0020037">
    <property type="term" value="F:heme binding"/>
    <property type="evidence" value="ECO:0007669"/>
    <property type="project" value="InterPro"/>
</dbReference>
<evidence type="ECO:0000259" key="2">
    <source>
        <dbReference type="Pfam" id="PF00141"/>
    </source>
</evidence>
<dbReference type="EMBL" id="BJWL01000007">
    <property type="protein sequence ID" value="GFY90235.1"/>
    <property type="molecule type" value="Genomic_DNA"/>
</dbReference>
<gene>
    <name evidence="3" type="ORF">Acr_07g0004320</name>
</gene>
<dbReference type="SUPFAM" id="SSF48113">
    <property type="entry name" value="Heme-dependent peroxidases"/>
    <property type="match status" value="1"/>
</dbReference>
<keyword evidence="4" id="KW-1185">Reference proteome</keyword>
<proteinExistence type="inferred from homology"/>
<comment type="similarity">
    <text evidence="1">Belongs to the peroxidase family.</text>
</comment>
<comment type="caution">
    <text evidence="3">The sequence shown here is derived from an EMBL/GenBank/DDBJ whole genome shotgun (WGS) entry which is preliminary data.</text>
</comment>
<evidence type="ECO:0000313" key="4">
    <source>
        <dbReference type="Proteomes" id="UP000585474"/>
    </source>
</evidence>
<dbReference type="Pfam" id="PF00141">
    <property type="entry name" value="peroxidase"/>
    <property type="match status" value="1"/>
</dbReference>
<evidence type="ECO:0000256" key="1">
    <source>
        <dbReference type="RuleBase" id="RU004241"/>
    </source>
</evidence>
<dbReference type="Gene3D" id="1.10.420.10">
    <property type="entry name" value="Peroxidase, domain 2"/>
    <property type="match status" value="1"/>
</dbReference>
<dbReference type="InterPro" id="IPR002016">
    <property type="entry name" value="Haem_peroxidase"/>
</dbReference>
<sequence>MPDPPLDFHVARKLRGACAGVDNTEPTVVMDRFTPSRLDYYYMGLLQNKGLFTSDQTPLNNAFTRQHVIANTGYMFWRKKFVTEMIQDGRSRGYKRTEP</sequence>